<sequence length="231" mass="25471">MTNELAKMKEQESVAPLDGVPTLDKIVRVCFCLINPFTVNASPDEDDDVRHVKTLEEMGDARYDSSGHYADSSGHYADSSGHYADSSGHYADSSGHYAKYVQPQHDGAGDFEIFQCTVEDWDTAIRWAEDDHHTPQPTTTKLVCQETKVEGQLAALTRQVEELSSQLLRLQAAKTQRAGCHLCGSLNHLARDCRQKGKPRANSGRSSSMQCFNCGSPNHFARACPKNANPQ</sequence>
<evidence type="ECO:0000256" key="1">
    <source>
        <dbReference type="PROSITE-ProRule" id="PRU00047"/>
    </source>
</evidence>
<dbReference type="Pfam" id="PF00098">
    <property type="entry name" value="zf-CCHC"/>
    <property type="match status" value="2"/>
</dbReference>
<dbReference type="KEGG" id="bgt:106069977"/>
<evidence type="ECO:0000313" key="5">
    <source>
        <dbReference type="Proteomes" id="UP000076420"/>
    </source>
</evidence>
<organism evidence="4 5">
    <name type="scientific">Biomphalaria glabrata</name>
    <name type="common">Bloodfluke planorb</name>
    <name type="synonym">Freshwater snail</name>
    <dbReference type="NCBI Taxonomy" id="6526"/>
    <lineage>
        <taxon>Eukaryota</taxon>
        <taxon>Metazoa</taxon>
        <taxon>Spiralia</taxon>
        <taxon>Lophotrochozoa</taxon>
        <taxon>Mollusca</taxon>
        <taxon>Gastropoda</taxon>
        <taxon>Heterobranchia</taxon>
        <taxon>Euthyneura</taxon>
        <taxon>Panpulmonata</taxon>
        <taxon>Hygrophila</taxon>
        <taxon>Lymnaeoidea</taxon>
        <taxon>Planorbidae</taxon>
        <taxon>Biomphalaria</taxon>
    </lineage>
</organism>
<dbReference type="VEuPathDB" id="VectorBase:BGLAX_028150"/>
<dbReference type="Gene3D" id="4.10.60.10">
    <property type="entry name" value="Zinc finger, CCHC-type"/>
    <property type="match status" value="1"/>
</dbReference>
<accession>A0A2C9JVN1</accession>
<dbReference type="EnsemblMetazoa" id="BGLB008744-RB">
    <property type="protein sequence ID" value="BGLB008744-PB"/>
    <property type="gene ID" value="BGLB008744"/>
</dbReference>
<reference evidence="4" key="1">
    <citation type="submission" date="2020-05" db="UniProtKB">
        <authorList>
            <consortium name="EnsemblMetazoa"/>
        </authorList>
    </citation>
    <scope>IDENTIFICATION</scope>
    <source>
        <strain evidence="4">BB02</strain>
    </source>
</reference>
<evidence type="ECO:0000313" key="4">
    <source>
        <dbReference type="EnsemblMetazoa" id="BGLB008744-PB"/>
    </source>
</evidence>
<keyword evidence="2" id="KW-0175">Coiled coil</keyword>
<dbReference type="InterPro" id="IPR036875">
    <property type="entry name" value="Znf_CCHC_sf"/>
</dbReference>
<dbReference type="PROSITE" id="PS50158">
    <property type="entry name" value="ZF_CCHC"/>
    <property type="match status" value="2"/>
</dbReference>
<protein>
    <recommendedName>
        <fullName evidence="3">CCHC-type domain-containing protein</fullName>
    </recommendedName>
</protein>
<dbReference type="GO" id="GO:0003676">
    <property type="term" value="F:nucleic acid binding"/>
    <property type="evidence" value="ECO:0007669"/>
    <property type="project" value="InterPro"/>
</dbReference>
<dbReference type="InterPro" id="IPR001878">
    <property type="entry name" value="Znf_CCHC"/>
</dbReference>
<dbReference type="SUPFAM" id="SSF57756">
    <property type="entry name" value="Retrovirus zinc finger-like domains"/>
    <property type="match status" value="1"/>
</dbReference>
<dbReference type="Proteomes" id="UP000076420">
    <property type="component" value="Unassembled WGS sequence"/>
</dbReference>
<feature type="domain" description="CCHC-type" evidence="3">
    <location>
        <begin position="180"/>
        <end position="195"/>
    </location>
</feature>
<evidence type="ECO:0000256" key="2">
    <source>
        <dbReference type="SAM" id="Coils"/>
    </source>
</evidence>
<keyword evidence="1" id="KW-0862">Zinc</keyword>
<feature type="coiled-coil region" evidence="2">
    <location>
        <begin position="146"/>
        <end position="173"/>
    </location>
</feature>
<dbReference type="VEuPathDB" id="VectorBase:BGLB008744"/>
<dbReference type="AlphaFoldDB" id="A0A2C9JVN1"/>
<feature type="domain" description="CCHC-type" evidence="3">
    <location>
        <begin position="211"/>
        <end position="226"/>
    </location>
</feature>
<name>A0A2C9JVN1_BIOGL</name>
<proteinExistence type="predicted"/>
<keyword evidence="1" id="KW-0479">Metal-binding</keyword>
<dbReference type="SMART" id="SM00343">
    <property type="entry name" value="ZnF_C2HC"/>
    <property type="match status" value="2"/>
</dbReference>
<keyword evidence="1" id="KW-0863">Zinc-finger</keyword>
<dbReference type="GO" id="GO:0008270">
    <property type="term" value="F:zinc ion binding"/>
    <property type="evidence" value="ECO:0007669"/>
    <property type="project" value="UniProtKB-KW"/>
</dbReference>
<gene>
    <name evidence="4" type="primary">106069977</name>
</gene>
<evidence type="ECO:0000259" key="3">
    <source>
        <dbReference type="PROSITE" id="PS50158"/>
    </source>
</evidence>